<dbReference type="Proteomes" id="UP000002943">
    <property type="component" value="Unassembled WGS sequence"/>
</dbReference>
<reference evidence="1 2" key="1">
    <citation type="journal article" date="2012" name="Int. J. Syst. Evol. Microbiol.">
        <title>Vibrio caribbeanicus sp. nov., isolated from the marine sponge Scleritoderma cyanea.</title>
        <authorList>
            <person name="Hoffmann M."/>
            <person name="Monday S.R."/>
            <person name="Allard M.W."/>
            <person name="Strain E.A."/>
            <person name="Whittaker P."/>
            <person name="Naum M."/>
            <person name="McCarthy P.J."/>
            <person name="Lopez J.V."/>
            <person name="Fischer M."/>
            <person name="Brown E.W."/>
        </authorList>
    </citation>
    <scope>NUCLEOTIDE SEQUENCE [LARGE SCALE GENOMIC DNA]</scope>
    <source>
        <strain evidence="1 2">ATCC BAA-2122</strain>
    </source>
</reference>
<name>E3BN30_9VIBR</name>
<proteinExistence type="predicted"/>
<protein>
    <submittedName>
        <fullName evidence="1">Uncharacterized protein</fullName>
    </submittedName>
</protein>
<evidence type="ECO:0000313" key="1">
    <source>
        <dbReference type="EMBL" id="EFP95656.1"/>
    </source>
</evidence>
<comment type="caution">
    <text evidence="1">The sequence shown here is derived from an EMBL/GenBank/DDBJ whole genome shotgun (WGS) entry which is preliminary data.</text>
</comment>
<sequence>MMKCDIALNFGLPEKTPFAPKIRRNTKRIIIAALGKEKSDLFAFSTLLK</sequence>
<evidence type="ECO:0000313" key="2">
    <source>
        <dbReference type="Proteomes" id="UP000002943"/>
    </source>
</evidence>
<accession>E3BN30</accession>
<keyword evidence="2" id="KW-1185">Reference proteome</keyword>
<dbReference type="AlphaFoldDB" id="E3BN30"/>
<organism evidence="1 2">
    <name type="scientific">Vibrio caribbeanicus ATCC BAA-2122</name>
    <dbReference type="NCBI Taxonomy" id="796620"/>
    <lineage>
        <taxon>Bacteria</taxon>
        <taxon>Pseudomonadati</taxon>
        <taxon>Pseudomonadota</taxon>
        <taxon>Gammaproteobacteria</taxon>
        <taxon>Vibrionales</taxon>
        <taxon>Vibrionaceae</taxon>
        <taxon>Vibrio</taxon>
    </lineage>
</organism>
<dbReference type="EMBL" id="AEIU01000091">
    <property type="protein sequence ID" value="EFP95656.1"/>
    <property type="molecule type" value="Genomic_DNA"/>
</dbReference>
<gene>
    <name evidence="1" type="ORF">VIBC2010_11221</name>
</gene>